<keyword evidence="2" id="KW-1015">Disulfide bond</keyword>
<dbReference type="Pfam" id="PF07679">
    <property type="entry name" value="I-set"/>
    <property type="match status" value="3"/>
</dbReference>
<feature type="domain" description="Ig-like" evidence="6">
    <location>
        <begin position="315"/>
        <end position="409"/>
    </location>
</feature>
<accession>A0A8S3Z4P2</accession>
<evidence type="ECO:0000259" key="7">
    <source>
        <dbReference type="PROSITE" id="PS50853"/>
    </source>
</evidence>
<feature type="region of interest" description="Disordered" evidence="4">
    <location>
        <begin position="634"/>
        <end position="654"/>
    </location>
</feature>
<evidence type="ECO:0000256" key="4">
    <source>
        <dbReference type="SAM" id="MobiDB-lite"/>
    </source>
</evidence>
<evidence type="ECO:0000256" key="5">
    <source>
        <dbReference type="SAM" id="Phobius"/>
    </source>
</evidence>
<dbReference type="GO" id="GO:0030424">
    <property type="term" value="C:axon"/>
    <property type="evidence" value="ECO:0007669"/>
    <property type="project" value="TreeGrafter"/>
</dbReference>
<feature type="domain" description="Ig-like" evidence="6">
    <location>
        <begin position="506"/>
        <end position="574"/>
    </location>
</feature>
<dbReference type="Pfam" id="PF13927">
    <property type="entry name" value="Ig_3"/>
    <property type="match status" value="2"/>
</dbReference>
<keyword evidence="5" id="KW-1133">Transmembrane helix</keyword>
<comment type="caution">
    <text evidence="8">The sequence shown here is derived from an EMBL/GenBank/DDBJ whole genome shotgun (WGS) entry which is preliminary data.</text>
</comment>
<dbReference type="InterPro" id="IPR003599">
    <property type="entry name" value="Ig_sub"/>
</dbReference>
<dbReference type="PANTHER" id="PTHR10075:SF103">
    <property type="entry name" value="ROUNDABOUT HOMOLOG 4"/>
    <property type="match status" value="1"/>
</dbReference>
<feature type="compositionally biased region" description="Low complexity" evidence="4">
    <location>
        <begin position="634"/>
        <end position="653"/>
    </location>
</feature>
<evidence type="ECO:0000256" key="1">
    <source>
        <dbReference type="ARBA" id="ARBA00022737"/>
    </source>
</evidence>
<keyword evidence="1" id="KW-0677">Repeat</keyword>
<dbReference type="EMBL" id="CAJHNH020001779">
    <property type="protein sequence ID" value="CAG5124473.1"/>
    <property type="molecule type" value="Genomic_DNA"/>
</dbReference>
<feature type="compositionally biased region" description="Basic and acidic residues" evidence="4">
    <location>
        <begin position="1151"/>
        <end position="1170"/>
    </location>
</feature>
<evidence type="ECO:0000256" key="2">
    <source>
        <dbReference type="ARBA" id="ARBA00023157"/>
    </source>
</evidence>
<dbReference type="InterPro" id="IPR013098">
    <property type="entry name" value="Ig_I-set"/>
</dbReference>
<feature type="compositionally biased region" description="Low complexity" evidence="4">
    <location>
        <begin position="1202"/>
        <end position="1215"/>
    </location>
</feature>
<reference evidence="8" key="1">
    <citation type="submission" date="2021-04" db="EMBL/GenBank/DDBJ databases">
        <authorList>
            <consortium name="Molecular Ecology Group"/>
        </authorList>
    </citation>
    <scope>NUCLEOTIDE SEQUENCE</scope>
</reference>
<evidence type="ECO:0000259" key="6">
    <source>
        <dbReference type="PROSITE" id="PS50835"/>
    </source>
</evidence>
<feature type="domain" description="Fibronectin type-III" evidence="7">
    <location>
        <begin position="723"/>
        <end position="834"/>
    </location>
</feature>
<dbReference type="OrthoDB" id="6244967at2759"/>
<feature type="domain" description="Ig-like" evidence="6">
    <location>
        <begin position="40"/>
        <end position="134"/>
    </location>
</feature>
<evidence type="ECO:0008006" key="10">
    <source>
        <dbReference type="Google" id="ProtNLM"/>
    </source>
</evidence>
<feature type="region of interest" description="Disordered" evidence="4">
    <location>
        <begin position="1080"/>
        <end position="1215"/>
    </location>
</feature>
<dbReference type="GO" id="GO:0098632">
    <property type="term" value="F:cell-cell adhesion mediator activity"/>
    <property type="evidence" value="ECO:0007669"/>
    <property type="project" value="TreeGrafter"/>
</dbReference>
<dbReference type="PROSITE" id="PS50853">
    <property type="entry name" value="FN3"/>
    <property type="match status" value="3"/>
</dbReference>
<keyword evidence="5" id="KW-0812">Transmembrane</keyword>
<dbReference type="InterPro" id="IPR003961">
    <property type="entry name" value="FN3_dom"/>
</dbReference>
<dbReference type="InterPro" id="IPR007110">
    <property type="entry name" value="Ig-like_dom"/>
</dbReference>
<keyword evidence="9" id="KW-1185">Reference proteome</keyword>
<dbReference type="AlphaFoldDB" id="A0A8S3Z4P2"/>
<dbReference type="SUPFAM" id="SSF48726">
    <property type="entry name" value="Immunoglobulin"/>
    <property type="match status" value="6"/>
</dbReference>
<name>A0A8S3Z4P2_9EUPU</name>
<organism evidence="8 9">
    <name type="scientific">Candidula unifasciata</name>
    <dbReference type="NCBI Taxonomy" id="100452"/>
    <lineage>
        <taxon>Eukaryota</taxon>
        <taxon>Metazoa</taxon>
        <taxon>Spiralia</taxon>
        <taxon>Lophotrochozoa</taxon>
        <taxon>Mollusca</taxon>
        <taxon>Gastropoda</taxon>
        <taxon>Heterobranchia</taxon>
        <taxon>Euthyneura</taxon>
        <taxon>Panpulmonata</taxon>
        <taxon>Eupulmonata</taxon>
        <taxon>Stylommatophora</taxon>
        <taxon>Helicina</taxon>
        <taxon>Helicoidea</taxon>
        <taxon>Geomitridae</taxon>
        <taxon>Candidula</taxon>
    </lineage>
</organism>
<protein>
    <recommendedName>
        <fullName evidence="10">Neuroglian</fullName>
    </recommendedName>
</protein>
<dbReference type="SUPFAM" id="SSF49265">
    <property type="entry name" value="Fibronectin type III"/>
    <property type="match status" value="3"/>
</dbReference>
<dbReference type="SMART" id="SM00060">
    <property type="entry name" value="FN3"/>
    <property type="match status" value="4"/>
</dbReference>
<dbReference type="Proteomes" id="UP000678393">
    <property type="component" value="Unassembled WGS sequence"/>
</dbReference>
<dbReference type="FunFam" id="2.60.40.10:FF:000032">
    <property type="entry name" value="palladin isoform X1"/>
    <property type="match status" value="1"/>
</dbReference>
<keyword evidence="5" id="KW-0472">Membrane</keyword>
<dbReference type="GO" id="GO:0007411">
    <property type="term" value="P:axon guidance"/>
    <property type="evidence" value="ECO:0007669"/>
    <property type="project" value="TreeGrafter"/>
</dbReference>
<dbReference type="Gene3D" id="2.60.40.10">
    <property type="entry name" value="Immunoglobulins"/>
    <property type="match status" value="10"/>
</dbReference>
<sequence>MRLFSSVNNNMQDKNGMMTVWFAIATVLSIDLVTCVTIPPKITKQGPKDIFYKPGETVKIECEASGDPMPSYFWKRADMAFSPEGNDDRIVKQKDVGTLIINNPEDKDEGIYQCFASNKPIIHRPQLGTSLTLNCQSPDSVPDATIYWVYGDSGNFQPVFWNNRVTMDYEDRLYFTYVTPEDAQNGKPYHCVAYNSIMRMSVIGPPQYIKPQGTTLIMSPMRKLWPTSRFDVQGQVGSDFKMKCIFAGNPTPTVRWKRKDGLPFDRRVLQGNSGGQELVIRQLKFEDAGTYMCDGTRDQESTPIEMSINLHVNSPPIWKSKPVNVVIGENGTAEFECAAVGVPKPQVFWFVNGEPLESALQSDKRLDYRFHHLKEDLIVLQKVTKQDTMVFQCNVTNNQGHEWGEAFLNVLSEAPTILERPKDSVVAEGQPFVMVCHITGKPDPVITWFRNDEQVTGGRYEISDSGSLTVKMAVLSDAGEYRCEAYNVFGREGASARLIVRRKTVIEWKPMDLEVQRGVNAKFTCSGTTDPEETLHMDHSLTISGTEQRDSGTYTCVVSNGLDNDTASARLVVTDVPDAPYDVKVREECRRNGKAQVEWIAGSFNNAPIEYFLIERVTFTYRVTAYNKIGASNPSIPSNTTCSTTPSTPTQNPRNLRTIGDKIGMLHIVWTPVPPENQGGKNFSYVLTLREMGSPASAIQPQPITDWRVSEFLYSASVSPQVWPEALSVENIEADTAIFTWNFDRNEIDKVWSKIQGEFRGFKIQFWEQNRKADTIREYNVPPEVVLGNSTSNIFKARVPNLMPNTHLQARVAVLNNFFVSRPSETISFVTPPGLPGPVELLEDQNVGDNHINLRWRPPLDNRGDVIGFDIGYQEVRGLRLEEMQDRLPQIDDPYATMAMLSGLLPNTKYRITIWARTAVGRGEPFYIERTTVAPGIPMVPRFTIADVGTTFINVTWWRDAYQSSGSVVYVEYKREDSAEWFSTTPDVSRDWVKVDFLQPGIRYTIRIAVTNGETRRISVEEDVTTDGIAKAYDIAANLGWFMGIIFSLLLETALVILFVVCYRRGFRFEPKNQEIRTYRNGSETYTDKEEIPSVSKEFGPEPGGFSNEIYRNEQTDQPKRHEDDRDVRQYVHRSTDGRHDNRRHQASRSNYDRADHRDDQHRGDRDHQASHRVPRPSQGKYGDVIEELKRHRATGPDQDDSSQSSKQGHSSTVV</sequence>
<evidence type="ECO:0000313" key="8">
    <source>
        <dbReference type="EMBL" id="CAG5124473.1"/>
    </source>
</evidence>
<dbReference type="SMART" id="SM00409">
    <property type="entry name" value="IG"/>
    <property type="match status" value="5"/>
</dbReference>
<feature type="domain" description="Ig-like" evidence="6">
    <location>
        <begin position="220"/>
        <end position="309"/>
    </location>
</feature>
<dbReference type="InterPro" id="IPR013783">
    <property type="entry name" value="Ig-like_fold"/>
</dbReference>
<evidence type="ECO:0000313" key="9">
    <source>
        <dbReference type="Proteomes" id="UP000678393"/>
    </source>
</evidence>
<proteinExistence type="predicted"/>
<dbReference type="SMART" id="SM00408">
    <property type="entry name" value="IGc2"/>
    <property type="match status" value="6"/>
</dbReference>
<dbReference type="PROSITE" id="PS50835">
    <property type="entry name" value="IG_LIKE"/>
    <property type="match status" value="5"/>
</dbReference>
<feature type="domain" description="Fibronectin type-III" evidence="7">
    <location>
        <begin position="937"/>
        <end position="1029"/>
    </location>
</feature>
<dbReference type="PANTHER" id="PTHR10075">
    <property type="entry name" value="BASIGIN RELATED"/>
    <property type="match status" value="1"/>
</dbReference>
<evidence type="ECO:0000256" key="3">
    <source>
        <dbReference type="ARBA" id="ARBA00023319"/>
    </source>
</evidence>
<dbReference type="CDD" id="cd00063">
    <property type="entry name" value="FN3"/>
    <property type="match status" value="3"/>
</dbReference>
<feature type="domain" description="Ig-like" evidence="6">
    <location>
        <begin position="415"/>
        <end position="501"/>
    </location>
</feature>
<feature type="compositionally biased region" description="Basic and acidic residues" evidence="4">
    <location>
        <begin position="1111"/>
        <end position="1140"/>
    </location>
</feature>
<dbReference type="InterPro" id="IPR036179">
    <property type="entry name" value="Ig-like_dom_sf"/>
</dbReference>
<dbReference type="InterPro" id="IPR003598">
    <property type="entry name" value="Ig_sub2"/>
</dbReference>
<dbReference type="Pfam" id="PF00041">
    <property type="entry name" value="fn3"/>
    <property type="match status" value="1"/>
</dbReference>
<keyword evidence="3" id="KW-0393">Immunoglobulin domain</keyword>
<feature type="domain" description="Fibronectin type-III" evidence="7">
    <location>
        <begin position="835"/>
        <end position="936"/>
    </location>
</feature>
<feature type="transmembrane region" description="Helical" evidence="5">
    <location>
        <begin position="1039"/>
        <end position="1063"/>
    </location>
</feature>
<dbReference type="GO" id="GO:0007156">
    <property type="term" value="P:homophilic cell adhesion via plasma membrane adhesion molecules"/>
    <property type="evidence" value="ECO:0007669"/>
    <property type="project" value="TreeGrafter"/>
</dbReference>
<dbReference type="GO" id="GO:0005886">
    <property type="term" value="C:plasma membrane"/>
    <property type="evidence" value="ECO:0007669"/>
    <property type="project" value="TreeGrafter"/>
</dbReference>
<dbReference type="InterPro" id="IPR036116">
    <property type="entry name" value="FN3_sf"/>
</dbReference>
<dbReference type="GO" id="GO:0070593">
    <property type="term" value="P:dendrite self-avoidance"/>
    <property type="evidence" value="ECO:0007669"/>
    <property type="project" value="TreeGrafter"/>
</dbReference>
<gene>
    <name evidence="8" type="ORF">CUNI_LOCUS10031</name>
</gene>